<proteinExistence type="predicted"/>
<dbReference type="EMBL" id="GIFC01009123">
    <property type="protein sequence ID" value="MXU91206.1"/>
    <property type="molecule type" value="Transcribed_RNA"/>
</dbReference>
<feature type="chain" id="PRO_5025672498" evidence="1">
    <location>
        <begin position="24"/>
        <end position="120"/>
    </location>
</feature>
<protein>
    <submittedName>
        <fullName evidence="2">Putative secreted protein</fullName>
    </submittedName>
</protein>
<reference evidence="2" key="1">
    <citation type="submission" date="2019-12" db="EMBL/GenBank/DDBJ databases">
        <title>An insight into the sialome of adult female Ixodes ricinus ticks feeding for 6 days.</title>
        <authorList>
            <person name="Perner J."/>
            <person name="Ribeiro J.M.C."/>
        </authorList>
    </citation>
    <scope>NUCLEOTIDE SEQUENCE</scope>
    <source>
        <strain evidence="2">Semi-engorged</strain>
        <tissue evidence="2">Salivary glands</tissue>
    </source>
</reference>
<evidence type="ECO:0000313" key="2">
    <source>
        <dbReference type="EMBL" id="MXU91206.1"/>
    </source>
</evidence>
<keyword evidence="1" id="KW-0732">Signal</keyword>
<organism evidence="2">
    <name type="scientific">Ixodes ricinus</name>
    <name type="common">Common tick</name>
    <name type="synonym">Acarus ricinus</name>
    <dbReference type="NCBI Taxonomy" id="34613"/>
    <lineage>
        <taxon>Eukaryota</taxon>
        <taxon>Metazoa</taxon>
        <taxon>Ecdysozoa</taxon>
        <taxon>Arthropoda</taxon>
        <taxon>Chelicerata</taxon>
        <taxon>Arachnida</taxon>
        <taxon>Acari</taxon>
        <taxon>Parasitiformes</taxon>
        <taxon>Ixodida</taxon>
        <taxon>Ixodoidea</taxon>
        <taxon>Ixodidae</taxon>
        <taxon>Ixodinae</taxon>
        <taxon>Ixodes</taxon>
    </lineage>
</organism>
<name>A0A6B0UNJ4_IXORI</name>
<evidence type="ECO:0000256" key="1">
    <source>
        <dbReference type="SAM" id="SignalP"/>
    </source>
</evidence>
<accession>A0A6B0UNJ4</accession>
<dbReference type="AlphaFoldDB" id="A0A6B0UNJ4"/>
<sequence>MFFRNCSHPLVPIPLIFLELVQTLPHKATFDAEPVRQLPHALSWGHSFWSQSLAFTNISNSSMYKTTHLEGQNSERAKHNYKAIALQAIPASSAANGKRKRKRRKRSRVQCCHRWASEIR</sequence>
<feature type="signal peptide" evidence="1">
    <location>
        <begin position="1"/>
        <end position="23"/>
    </location>
</feature>